<dbReference type="GO" id="GO:1904680">
    <property type="term" value="F:peptide transmembrane transporter activity"/>
    <property type="evidence" value="ECO:0007669"/>
    <property type="project" value="TreeGrafter"/>
</dbReference>
<evidence type="ECO:0000313" key="6">
    <source>
        <dbReference type="EMBL" id="QWG18912.1"/>
    </source>
</evidence>
<dbReference type="InterPro" id="IPR006311">
    <property type="entry name" value="TAT_signal"/>
</dbReference>
<dbReference type="RefSeq" id="WP_215614466.1">
    <property type="nucleotide sequence ID" value="NZ_CP076135.1"/>
</dbReference>
<dbReference type="InterPro" id="IPR030678">
    <property type="entry name" value="Peptide/Ni-bd"/>
</dbReference>
<name>A0A975RSF1_9BRAD</name>
<gene>
    <name evidence="6" type="ORF">KMZ68_03235</name>
</gene>
<evidence type="ECO:0000313" key="7">
    <source>
        <dbReference type="Proteomes" id="UP000680805"/>
    </source>
</evidence>
<reference evidence="6" key="1">
    <citation type="submission" date="2021-06" db="EMBL/GenBank/DDBJ databases">
        <title>Bradyrhizobium sp. S2-11-2 Genome sequencing.</title>
        <authorList>
            <person name="Jin L."/>
        </authorList>
    </citation>
    <scope>NUCLEOTIDE SEQUENCE</scope>
    <source>
        <strain evidence="6">S2-11-2</strain>
    </source>
</reference>
<dbReference type="PANTHER" id="PTHR30290:SF38">
    <property type="entry name" value="D,D-DIPEPTIDE-BINDING PERIPLASMIC PROTEIN DDPA-RELATED"/>
    <property type="match status" value="1"/>
</dbReference>
<dbReference type="InterPro" id="IPR000914">
    <property type="entry name" value="SBP_5_dom"/>
</dbReference>
<dbReference type="GO" id="GO:0015833">
    <property type="term" value="P:peptide transport"/>
    <property type="evidence" value="ECO:0007669"/>
    <property type="project" value="TreeGrafter"/>
</dbReference>
<evidence type="ECO:0000256" key="3">
    <source>
        <dbReference type="ARBA" id="ARBA00022729"/>
    </source>
</evidence>
<dbReference type="PIRSF" id="PIRSF002741">
    <property type="entry name" value="MppA"/>
    <property type="match status" value="1"/>
</dbReference>
<dbReference type="SUPFAM" id="SSF53850">
    <property type="entry name" value="Periplasmic binding protein-like II"/>
    <property type="match status" value="1"/>
</dbReference>
<dbReference type="Pfam" id="PF00496">
    <property type="entry name" value="SBP_bac_5"/>
    <property type="match status" value="1"/>
</dbReference>
<evidence type="ECO:0000256" key="4">
    <source>
        <dbReference type="SAM" id="SignalP"/>
    </source>
</evidence>
<dbReference type="KEGG" id="bsei:KMZ68_03235"/>
<dbReference type="InterPro" id="IPR039424">
    <property type="entry name" value="SBP_5"/>
</dbReference>
<keyword evidence="3 4" id="KW-0732">Signal</keyword>
<dbReference type="AlphaFoldDB" id="A0A975RSF1"/>
<feature type="signal peptide" evidence="4">
    <location>
        <begin position="1"/>
        <end position="23"/>
    </location>
</feature>
<dbReference type="PANTHER" id="PTHR30290">
    <property type="entry name" value="PERIPLASMIC BINDING COMPONENT OF ABC TRANSPORTER"/>
    <property type="match status" value="1"/>
</dbReference>
<dbReference type="GO" id="GO:0030288">
    <property type="term" value="C:outer membrane-bounded periplasmic space"/>
    <property type="evidence" value="ECO:0007669"/>
    <property type="project" value="UniProtKB-ARBA"/>
</dbReference>
<sequence length="517" mass="58003">MTISRRNLLAGGAALALAPTAYAQPKEQGKTRLPLRIAVAEVPPTLEPARELSNVGTRVTYSMFDTLIRRDFLGSPDGGGSRLKPHLATSWTRNAQELVLKLRDDVLFHNGDRLTAEDVVYTFMSPRMFGEKALIPEARSYFATLASVDSPAPLTVRFRTKVPDVLLEQRLASWCSWIVSKRAYEERGFDGFSREPIGTGPYKYRSHQRDQKIVLDAFDQYWMGRPNAESVEFRQMPELASRVAALQAGDVDMITNIPPDQVSVLRKSPGIDVRNVVLANVHVLTFDERGPGLGDKRVRQALGLAIDRKLLVDTLWDGSAVVPGGHNYPEYGQMYLEGRSLRYDPDAAKRLLREAGYRGEEIVYRTMPNYYTNALRAAQVLIEMWKAVGINARLQVVENFTQMRAEGQQIGNNSNSTRLPDPLGALWISWGPDSAFQKSGAFRSVGAFNVAGRALEAETDAAKRKALFKALLDAWEDEAPGTVLYQPAEFYALKRNIAWRPYTFYFMDLRNDNLSFN</sequence>
<dbReference type="GO" id="GO:0043190">
    <property type="term" value="C:ATP-binding cassette (ABC) transporter complex"/>
    <property type="evidence" value="ECO:0007669"/>
    <property type="project" value="InterPro"/>
</dbReference>
<evidence type="ECO:0000256" key="1">
    <source>
        <dbReference type="ARBA" id="ARBA00004418"/>
    </source>
</evidence>
<dbReference type="Gene3D" id="3.90.76.10">
    <property type="entry name" value="Dipeptide-binding Protein, Domain 1"/>
    <property type="match status" value="1"/>
</dbReference>
<protein>
    <submittedName>
        <fullName evidence="6">ABC transporter substrate-binding protein</fullName>
    </submittedName>
</protein>
<evidence type="ECO:0000259" key="5">
    <source>
        <dbReference type="Pfam" id="PF00496"/>
    </source>
</evidence>
<comment type="similarity">
    <text evidence="2">Belongs to the bacterial solute-binding protein 5 family.</text>
</comment>
<evidence type="ECO:0000256" key="2">
    <source>
        <dbReference type="ARBA" id="ARBA00005695"/>
    </source>
</evidence>
<proteinExistence type="inferred from homology"/>
<organism evidence="6 7">
    <name type="scientific">Bradyrhizobium sediminis</name>
    <dbReference type="NCBI Taxonomy" id="2840469"/>
    <lineage>
        <taxon>Bacteria</taxon>
        <taxon>Pseudomonadati</taxon>
        <taxon>Pseudomonadota</taxon>
        <taxon>Alphaproteobacteria</taxon>
        <taxon>Hyphomicrobiales</taxon>
        <taxon>Nitrobacteraceae</taxon>
        <taxon>Bradyrhizobium</taxon>
    </lineage>
</organism>
<dbReference type="Gene3D" id="3.40.190.10">
    <property type="entry name" value="Periplasmic binding protein-like II"/>
    <property type="match status" value="1"/>
</dbReference>
<dbReference type="PROSITE" id="PS51318">
    <property type="entry name" value="TAT"/>
    <property type="match status" value="1"/>
</dbReference>
<feature type="chain" id="PRO_5037100589" evidence="4">
    <location>
        <begin position="24"/>
        <end position="517"/>
    </location>
</feature>
<dbReference type="CDD" id="cd08515">
    <property type="entry name" value="PBP2_NikA_DppA_OppA_like_10"/>
    <property type="match status" value="1"/>
</dbReference>
<feature type="domain" description="Solute-binding protein family 5" evidence="5">
    <location>
        <begin position="83"/>
        <end position="433"/>
    </location>
</feature>
<dbReference type="EMBL" id="CP076135">
    <property type="protein sequence ID" value="QWG18912.1"/>
    <property type="molecule type" value="Genomic_DNA"/>
</dbReference>
<dbReference type="Proteomes" id="UP000680805">
    <property type="component" value="Chromosome"/>
</dbReference>
<comment type="subcellular location">
    <subcellularLocation>
        <location evidence="1">Periplasm</location>
    </subcellularLocation>
</comment>
<accession>A0A975RSF1</accession>
<dbReference type="Gene3D" id="3.10.105.10">
    <property type="entry name" value="Dipeptide-binding Protein, Domain 3"/>
    <property type="match status" value="1"/>
</dbReference>